<dbReference type="InterPro" id="IPR013783">
    <property type="entry name" value="Ig-like_fold"/>
</dbReference>
<comment type="caution">
    <text evidence="2">The sequence shown here is derived from an EMBL/GenBank/DDBJ whole genome shotgun (WGS) entry which is preliminary data.</text>
</comment>
<feature type="domain" description="Fibronectin type-III" evidence="1">
    <location>
        <begin position="212"/>
        <end position="292"/>
    </location>
</feature>
<dbReference type="InterPro" id="IPR046746">
    <property type="entry name" value="Big_15"/>
</dbReference>
<evidence type="ECO:0000313" key="3">
    <source>
        <dbReference type="Proteomes" id="UP000585696"/>
    </source>
</evidence>
<gene>
    <name evidence="2" type="ORF">HCB69_15330</name>
</gene>
<dbReference type="InterPro" id="IPR003961">
    <property type="entry name" value="FN3_dom"/>
</dbReference>
<dbReference type="InterPro" id="IPR036116">
    <property type="entry name" value="FN3_sf"/>
</dbReference>
<accession>A0A842FIR0</accession>
<dbReference type="SUPFAM" id="SSF49265">
    <property type="entry name" value="Fibronectin type III"/>
    <property type="match status" value="1"/>
</dbReference>
<organism evidence="2 3">
    <name type="scientific">Listeria booriae</name>
    <dbReference type="NCBI Taxonomy" id="1552123"/>
    <lineage>
        <taxon>Bacteria</taxon>
        <taxon>Bacillati</taxon>
        <taxon>Bacillota</taxon>
        <taxon>Bacilli</taxon>
        <taxon>Bacillales</taxon>
        <taxon>Listeriaceae</taxon>
        <taxon>Listeria</taxon>
    </lineage>
</organism>
<dbReference type="EMBL" id="JAARZS010000057">
    <property type="protein sequence ID" value="MBC2285745.1"/>
    <property type="molecule type" value="Genomic_DNA"/>
</dbReference>
<sequence>MGETIEKKYKIKGLFEGEAYDIGIAAKNKLGNSPILSKTFKTSSMMELNKYKVGEGYINGTVSILVAKLKLIINNVDSKTIPTSGDGLLKYYANDKILNPTDIAYMVGMDSLSAEIVRRKVILNNWTEDDLTINPMTTLNAYLSGTAPVGSTVRYSIDGVSKTLGTATDGTYKWAGGVQLAGTVMGVELREGAVYNVKKEIVVQALSGSPSTPTNFKVEGLTDVSAKLKWDAVAGATGYRIYQNGYNTVWKTVTTNSYDLTGTSGTSWTYRVAAYNATGEGLRTQEVTVTYL</sequence>
<dbReference type="Gene3D" id="2.60.40.10">
    <property type="entry name" value="Immunoglobulins"/>
    <property type="match status" value="1"/>
</dbReference>
<dbReference type="AlphaFoldDB" id="A0A842FIR0"/>
<dbReference type="PROSITE" id="PS50853">
    <property type="entry name" value="FN3"/>
    <property type="match status" value="1"/>
</dbReference>
<evidence type="ECO:0000313" key="2">
    <source>
        <dbReference type="EMBL" id="MBC2285745.1"/>
    </source>
</evidence>
<dbReference type="CDD" id="cd00063">
    <property type="entry name" value="FN3"/>
    <property type="match status" value="1"/>
</dbReference>
<proteinExistence type="predicted"/>
<dbReference type="Pfam" id="PF20622">
    <property type="entry name" value="Big_15"/>
    <property type="match status" value="1"/>
</dbReference>
<dbReference type="Proteomes" id="UP000585696">
    <property type="component" value="Unassembled WGS sequence"/>
</dbReference>
<name>A0A842FIR0_9LIST</name>
<dbReference type="Pfam" id="PF00041">
    <property type="entry name" value="fn3"/>
    <property type="match status" value="1"/>
</dbReference>
<dbReference type="SMART" id="SM00060">
    <property type="entry name" value="FN3"/>
    <property type="match status" value="1"/>
</dbReference>
<reference evidence="2 3" key="1">
    <citation type="submission" date="2020-03" db="EMBL/GenBank/DDBJ databases">
        <title>Soil Listeria distribution.</title>
        <authorList>
            <person name="Liao J."/>
            <person name="Wiedmann M."/>
        </authorList>
    </citation>
    <scope>NUCLEOTIDE SEQUENCE [LARGE SCALE GENOMIC DNA]</scope>
    <source>
        <strain evidence="2 3">FSL L7-0054</strain>
    </source>
</reference>
<evidence type="ECO:0000259" key="1">
    <source>
        <dbReference type="PROSITE" id="PS50853"/>
    </source>
</evidence>
<protein>
    <submittedName>
        <fullName evidence="2">Fibronectin type III domain-containing protein</fullName>
    </submittedName>
</protein>